<evidence type="ECO:0000256" key="5">
    <source>
        <dbReference type="SAM" id="MobiDB-lite"/>
    </source>
</evidence>
<keyword evidence="8" id="KW-1185">Reference proteome</keyword>
<evidence type="ECO:0000256" key="1">
    <source>
        <dbReference type="ARBA" id="ARBA00004167"/>
    </source>
</evidence>
<dbReference type="AlphaFoldDB" id="A0A553WKU6"/>
<evidence type="ECO:0000256" key="3">
    <source>
        <dbReference type="ARBA" id="ARBA00022989"/>
    </source>
</evidence>
<dbReference type="SUPFAM" id="SSF74653">
    <property type="entry name" value="TolA/TonB C-terminal domain"/>
    <property type="match status" value="1"/>
</dbReference>
<feature type="domain" description="TonB C-terminal" evidence="6">
    <location>
        <begin position="57"/>
        <end position="148"/>
    </location>
</feature>
<name>A0A553WKU6_9SPHN</name>
<sequence length="148" mass="16271">MLEFIYFLAAASSTGNDPHTHAQFSPPPRSPIIPTPPRRPAYVPTKPLPNKRPAFPIPRGNPGNWIQLAIDYPPAARAARRQGTTAFELTVDRNGRVVQCKITSSSGWADLDDATCANITRRARFLPAFDASGNATTGKYSNRARWQL</sequence>
<evidence type="ECO:0000313" key="7">
    <source>
        <dbReference type="EMBL" id="TSB05337.1"/>
    </source>
</evidence>
<dbReference type="Pfam" id="PF03544">
    <property type="entry name" value="TonB_C"/>
    <property type="match status" value="1"/>
</dbReference>
<dbReference type="Gene3D" id="3.30.1150.10">
    <property type="match status" value="1"/>
</dbReference>
<organism evidence="7 8">
    <name type="scientific">Sphingorhabdus contaminans</name>
    <dbReference type="NCBI Taxonomy" id="1343899"/>
    <lineage>
        <taxon>Bacteria</taxon>
        <taxon>Pseudomonadati</taxon>
        <taxon>Pseudomonadota</taxon>
        <taxon>Alphaproteobacteria</taxon>
        <taxon>Sphingomonadales</taxon>
        <taxon>Sphingomonadaceae</taxon>
        <taxon>Sphingorhabdus</taxon>
    </lineage>
</organism>
<proteinExistence type="predicted"/>
<dbReference type="PROSITE" id="PS52015">
    <property type="entry name" value="TONB_CTD"/>
    <property type="match status" value="1"/>
</dbReference>
<comment type="subcellular location">
    <subcellularLocation>
        <location evidence="1">Membrane</location>
        <topology evidence="1">Single-pass membrane protein</topology>
    </subcellularLocation>
</comment>
<dbReference type="NCBIfam" id="TIGR01352">
    <property type="entry name" value="tonB_Cterm"/>
    <property type="match status" value="1"/>
</dbReference>
<dbReference type="OrthoDB" id="7585155at2"/>
<dbReference type="InterPro" id="IPR006260">
    <property type="entry name" value="TonB/TolA_C"/>
</dbReference>
<dbReference type="EMBL" id="VKKU01000001">
    <property type="protein sequence ID" value="TSB05337.1"/>
    <property type="molecule type" value="Genomic_DNA"/>
</dbReference>
<dbReference type="RefSeq" id="WP_143776251.1">
    <property type="nucleotide sequence ID" value="NZ_VKKU01000001.1"/>
</dbReference>
<evidence type="ECO:0000256" key="4">
    <source>
        <dbReference type="ARBA" id="ARBA00023136"/>
    </source>
</evidence>
<dbReference type="GO" id="GO:0016020">
    <property type="term" value="C:membrane"/>
    <property type="evidence" value="ECO:0007669"/>
    <property type="project" value="UniProtKB-SubCell"/>
</dbReference>
<feature type="region of interest" description="Disordered" evidence="5">
    <location>
        <begin position="14"/>
        <end position="37"/>
    </location>
</feature>
<gene>
    <name evidence="7" type="ORF">FOM92_00595</name>
</gene>
<keyword evidence="2" id="KW-0812">Transmembrane</keyword>
<evidence type="ECO:0000256" key="2">
    <source>
        <dbReference type="ARBA" id="ARBA00022692"/>
    </source>
</evidence>
<dbReference type="GO" id="GO:0055085">
    <property type="term" value="P:transmembrane transport"/>
    <property type="evidence" value="ECO:0007669"/>
    <property type="project" value="InterPro"/>
</dbReference>
<accession>A0A553WKU6</accession>
<dbReference type="InterPro" id="IPR037682">
    <property type="entry name" value="TonB_C"/>
</dbReference>
<feature type="compositionally biased region" description="Pro residues" evidence="5">
    <location>
        <begin position="25"/>
        <end position="37"/>
    </location>
</feature>
<comment type="caution">
    <text evidence="7">The sequence shown here is derived from an EMBL/GenBank/DDBJ whole genome shotgun (WGS) entry which is preliminary data.</text>
</comment>
<evidence type="ECO:0000259" key="6">
    <source>
        <dbReference type="PROSITE" id="PS52015"/>
    </source>
</evidence>
<keyword evidence="4" id="KW-0472">Membrane</keyword>
<keyword evidence="3" id="KW-1133">Transmembrane helix</keyword>
<protein>
    <submittedName>
        <fullName evidence="7">Energy transducer TonB</fullName>
    </submittedName>
</protein>
<dbReference type="Proteomes" id="UP000320160">
    <property type="component" value="Unassembled WGS sequence"/>
</dbReference>
<reference evidence="7 8" key="1">
    <citation type="submission" date="2019-07" db="EMBL/GenBank/DDBJ databases">
        <authorList>
            <person name="Park M."/>
        </authorList>
    </citation>
    <scope>NUCLEOTIDE SEQUENCE [LARGE SCALE GENOMIC DNA]</scope>
    <source>
        <strain evidence="7 8">KCTC32445</strain>
    </source>
</reference>
<evidence type="ECO:0000313" key="8">
    <source>
        <dbReference type="Proteomes" id="UP000320160"/>
    </source>
</evidence>